<gene>
    <name evidence="1" type="ORF">N1851_027882</name>
</gene>
<dbReference type="PANTHER" id="PTHR47331:SF7">
    <property type="match status" value="1"/>
</dbReference>
<dbReference type="Proteomes" id="UP001174136">
    <property type="component" value="Unassembled WGS sequence"/>
</dbReference>
<dbReference type="PANTHER" id="PTHR47331">
    <property type="entry name" value="PHD-TYPE DOMAIN-CONTAINING PROTEIN"/>
    <property type="match status" value="1"/>
</dbReference>
<name>A0AA47M9P6_MERPO</name>
<sequence>MARECPVELKCNECESDRLHSHASRNYPLTSGVSCETDTEQQNNSLLEVTSRCTEVCGDGLPAQTCAKICLVRVHPHDQRERSVKTYAILEDQSNRSQARSEFFQQFGIQGSLSPYLMRTCAGTTEKVGRKAVSFQIEAMKGEMC</sequence>
<evidence type="ECO:0000313" key="1">
    <source>
        <dbReference type="EMBL" id="KAK0136223.1"/>
    </source>
</evidence>
<dbReference type="EMBL" id="JAOPHQ010005197">
    <property type="protein sequence ID" value="KAK0136223.1"/>
    <property type="molecule type" value="Genomic_DNA"/>
</dbReference>
<organism evidence="1 2">
    <name type="scientific">Merluccius polli</name>
    <name type="common">Benguela hake</name>
    <name type="synonym">Merluccius cadenati</name>
    <dbReference type="NCBI Taxonomy" id="89951"/>
    <lineage>
        <taxon>Eukaryota</taxon>
        <taxon>Metazoa</taxon>
        <taxon>Chordata</taxon>
        <taxon>Craniata</taxon>
        <taxon>Vertebrata</taxon>
        <taxon>Euteleostomi</taxon>
        <taxon>Actinopterygii</taxon>
        <taxon>Neopterygii</taxon>
        <taxon>Teleostei</taxon>
        <taxon>Neoteleostei</taxon>
        <taxon>Acanthomorphata</taxon>
        <taxon>Zeiogadaria</taxon>
        <taxon>Gadariae</taxon>
        <taxon>Gadiformes</taxon>
        <taxon>Gadoidei</taxon>
        <taxon>Merlucciidae</taxon>
        <taxon>Merluccius</taxon>
    </lineage>
</organism>
<dbReference type="AlphaFoldDB" id="A0AA47M9P6"/>
<reference evidence="1" key="1">
    <citation type="journal article" date="2023" name="Front. Mar. Sci.">
        <title>A new Merluccius polli reference genome to investigate the effects of global change in West African waters.</title>
        <authorList>
            <person name="Mateo J.L."/>
            <person name="Blanco-Fernandez C."/>
            <person name="Garcia-Vazquez E."/>
            <person name="Machado-Schiaffino G."/>
        </authorList>
    </citation>
    <scope>NUCLEOTIDE SEQUENCE</scope>
    <source>
        <strain evidence="1">C29</strain>
        <tissue evidence="1">Fin</tissue>
    </source>
</reference>
<keyword evidence="2" id="KW-1185">Reference proteome</keyword>
<evidence type="ECO:0000313" key="2">
    <source>
        <dbReference type="Proteomes" id="UP001174136"/>
    </source>
</evidence>
<comment type="caution">
    <text evidence="1">The sequence shown here is derived from an EMBL/GenBank/DDBJ whole genome shotgun (WGS) entry which is preliminary data.</text>
</comment>
<protein>
    <submittedName>
        <fullName evidence="1">Uncharacterized protein</fullName>
    </submittedName>
</protein>
<accession>A0AA47M9P6</accession>
<proteinExistence type="predicted"/>